<protein>
    <submittedName>
        <fullName evidence="2">5132_t:CDS:1</fullName>
    </submittedName>
</protein>
<evidence type="ECO:0000313" key="2">
    <source>
        <dbReference type="EMBL" id="CAG8448881.1"/>
    </source>
</evidence>
<dbReference type="Proteomes" id="UP000789570">
    <property type="component" value="Unassembled WGS sequence"/>
</dbReference>
<evidence type="ECO:0000256" key="1">
    <source>
        <dbReference type="SAM" id="Phobius"/>
    </source>
</evidence>
<sequence length="70" mass="7920">MEIGIGFKKVGDKSNNTGEQDHLATLNFPELFHVLFVGPLLLSVASFYHLLNYELYGGSQSKQICFSIRW</sequence>
<proteinExistence type="predicted"/>
<evidence type="ECO:0000313" key="3">
    <source>
        <dbReference type="Proteomes" id="UP000789570"/>
    </source>
</evidence>
<gene>
    <name evidence="2" type="ORF">FCALED_LOCUS1097</name>
</gene>
<keyword evidence="1" id="KW-1133">Transmembrane helix</keyword>
<organism evidence="2 3">
    <name type="scientific">Funneliformis caledonium</name>
    <dbReference type="NCBI Taxonomy" id="1117310"/>
    <lineage>
        <taxon>Eukaryota</taxon>
        <taxon>Fungi</taxon>
        <taxon>Fungi incertae sedis</taxon>
        <taxon>Mucoromycota</taxon>
        <taxon>Glomeromycotina</taxon>
        <taxon>Glomeromycetes</taxon>
        <taxon>Glomerales</taxon>
        <taxon>Glomeraceae</taxon>
        <taxon>Funneliformis</taxon>
    </lineage>
</organism>
<feature type="transmembrane region" description="Helical" evidence="1">
    <location>
        <begin position="31"/>
        <end position="51"/>
    </location>
</feature>
<keyword evidence="3" id="KW-1185">Reference proteome</keyword>
<name>A0A9N8VF35_9GLOM</name>
<keyword evidence="1" id="KW-0812">Transmembrane</keyword>
<dbReference type="AlphaFoldDB" id="A0A9N8VF35"/>
<accession>A0A9N8VF35</accession>
<reference evidence="2" key="1">
    <citation type="submission" date="2021-06" db="EMBL/GenBank/DDBJ databases">
        <authorList>
            <person name="Kallberg Y."/>
            <person name="Tangrot J."/>
            <person name="Rosling A."/>
        </authorList>
    </citation>
    <scope>NUCLEOTIDE SEQUENCE</scope>
    <source>
        <strain evidence="2">UK204</strain>
    </source>
</reference>
<comment type="caution">
    <text evidence="2">The sequence shown here is derived from an EMBL/GenBank/DDBJ whole genome shotgun (WGS) entry which is preliminary data.</text>
</comment>
<dbReference type="EMBL" id="CAJVPQ010000128">
    <property type="protein sequence ID" value="CAG8448881.1"/>
    <property type="molecule type" value="Genomic_DNA"/>
</dbReference>
<keyword evidence="1" id="KW-0472">Membrane</keyword>